<comment type="caution">
    <text evidence="1">The sequence shown here is derived from an EMBL/GenBank/DDBJ whole genome shotgun (WGS) entry which is preliminary data.</text>
</comment>
<dbReference type="RefSeq" id="WP_123264836.1">
    <property type="nucleotide sequence ID" value="NZ_RJUG01000001.1"/>
</dbReference>
<dbReference type="AlphaFoldDB" id="A0A3N0X039"/>
<reference evidence="2" key="1">
    <citation type="submission" date="2018-11" db="EMBL/GenBank/DDBJ databases">
        <title>Proposal to divide the Flavobacteriaceae and reorganize its genera based on Amino Acid Identity values calculated from whole genome sequences.</title>
        <authorList>
            <person name="Nicholson A.C."/>
            <person name="Gulvik C.A."/>
            <person name="Whitney A.M."/>
            <person name="Humrighouse B.W."/>
            <person name="Bell M."/>
            <person name="Holmes B."/>
            <person name="Steigerwalt A."/>
            <person name="Villarma A."/>
            <person name="Sheth M."/>
            <person name="Batra D."/>
            <person name="Pryor J."/>
            <person name="Bernardet J.-F."/>
            <person name="Hugo C."/>
            <person name="Kampfer P."/>
            <person name="Newman J."/>
            <person name="Mcquiston J.R."/>
        </authorList>
    </citation>
    <scope>NUCLEOTIDE SEQUENCE [LARGE SCALE GENOMIC DNA]</scope>
    <source>
        <strain evidence="2">H3056</strain>
    </source>
</reference>
<accession>A0A3N0X039</accession>
<gene>
    <name evidence="1" type="ORF">EGI11_02325</name>
</gene>
<reference evidence="2" key="2">
    <citation type="submission" date="2018-11" db="EMBL/GenBank/DDBJ databases">
        <title>Proposal to divide the Flavobacteriaceae and reorganize its genera based on Amino Acid Identity values calculated from whole genome sequences.</title>
        <authorList>
            <person name="Nicholson A.C."/>
            <person name="Gulvik C.A."/>
            <person name="Whitney A.M."/>
            <person name="Humrighouse B.W."/>
            <person name="Bell M."/>
            <person name="Holmens B."/>
            <person name="Steigerwalt A."/>
            <person name="Villarma A."/>
            <person name="Sheth M."/>
            <person name="Batra D."/>
            <person name="Pryor J."/>
            <person name="Bernardet J.-F."/>
            <person name="Hugo C."/>
            <person name="Kampfer P."/>
            <person name="Newman J."/>
            <person name="Mcquiston J.R."/>
        </authorList>
    </citation>
    <scope>NUCLEOTIDE SEQUENCE [LARGE SCALE GENOMIC DNA]</scope>
    <source>
        <strain evidence="2">H3056</strain>
    </source>
</reference>
<evidence type="ECO:0000313" key="1">
    <source>
        <dbReference type="EMBL" id="ROI10748.1"/>
    </source>
</evidence>
<dbReference type="OrthoDB" id="707631at2"/>
<sequence>MPHRFHDQNHRLTDFQDHVDVVCSNCGKKATATADHDKKEARLFCVHCGYSKTVSTSVEVAGIRGDLKIPAHEYFGAKLWFAAPFKNEEFFAFNREHLDYLEAYISATLREHKERSHFTLLEKLPRFYHEAKNREALLKLIAKLKTKK</sequence>
<dbReference type="Proteomes" id="UP000270224">
    <property type="component" value="Unassembled WGS sequence"/>
</dbReference>
<organism evidence="1 2">
    <name type="scientific">Kaistella daneshvariae</name>
    <dbReference type="NCBI Taxonomy" id="2487074"/>
    <lineage>
        <taxon>Bacteria</taxon>
        <taxon>Pseudomonadati</taxon>
        <taxon>Bacteroidota</taxon>
        <taxon>Flavobacteriia</taxon>
        <taxon>Flavobacteriales</taxon>
        <taxon>Weeksellaceae</taxon>
        <taxon>Chryseobacterium group</taxon>
        <taxon>Kaistella</taxon>
    </lineage>
</organism>
<name>A0A3N0X039_9FLAO</name>
<dbReference type="EMBL" id="RJUG01000001">
    <property type="protein sequence ID" value="ROI10748.1"/>
    <property type="molecule type" value="Genomic_DNA"/>
</dbReference>
<proteinExistence type="predicted"/>
<evidence type="ECO:0008006" key="3">
    <source>
        <dbReference type="Google" id="ProtNLM"/>
    </source>
</evidence>
<evidence type="ECO:0000313" key="2">
    <source>
        <dbReference type="Proteomes" id="UP000270224"/>
    </source>
</evidence>
<protein>
    <recommendedName>
        <fullName evidence="3">TFIIB-type zinc ribbon-containing protein</fullName>
    </recommendedName>
</protein>